<keyword evidence="2" id="KW-1185">Reference proteome</keyword>
<name>A0A0V8JPT8_9BACI</name>
<accession>A0A0V8JPT8</accession>
<dbReference type="Gene3D" id="1.10.10.1150">
    <property type="entry name" value="Coenzyme PQQ synthesis protein D (PqqD)"/>
    <property type="match status" value="1"/>
</dbReference>
<dbReference type="InterPro" id="IPR041881">
    <property type="entry name" value="PqqD_sf"/>
</dbReference>
<dbReference type="AlphaFoldDB" id="A0A0V8JPT8"/>
<gene>
    <name evidence="1" type="ORF">AS180_04160</name>
</gene>
<dbReference type="NCBIfam" id="NF033536">
    <property type="entry name" value="lasso_PqqD_Bac"/>
    <property type="match status" value="1"/>
</dbReference>
<dbReference type="RefSeq" id="WP_062686465.1">
    <property type="nucleotide sequence ID" value="NZ_KQ758631.1"/>
</dbReference>
<organism evidence="1 2">
    <name type="scientific">Priestia veravalensis</name>
    <dbReference type="NCBI Taxonomy" id="1414648"/>
    <lineage>
        <taxon>Bacteria</taxon>
        <taxon>Bacillati</taxon>
        <taxon>Bacillota</taxon>
        <taxon>Bacilli</taxon>
        <taxon>Bacillales</taxon>
        <taxon>Bacillaceae</taxon>
        <taxon>Priestia</taxon>
    </lineage>
</organism>
<comment type="caution">
    <text evidence="1">The sequence shown here is derived from an EMBL/GenBank/DDBJ whole genome shotgun (WGS) entry which is preliminary data.</text>
</comment>
<dbReference type="InterPro" id="IPR008792">
    <property type="entry name" value="PQQD"/>
</dbReference>
<sequence length="101" mass="11355">MINSQVIEKSQLVAQAKGQIVSDMGGEKVMLSIQNSKYYNLGEVGGDIWEELKQPMTVSNLILRLTEKYEVEKDVCEQQVMHFLTSLKAEGLLLIQDAPNK</sequence>
<dbReference type="Pfam" id="PF05402">
    <property type="entry name" value="PqqD"/>
    <property type="match status" value="1"/>
</dbReference>
<evidence type="ECO:0000313" key="1">
    <source>
        <dbReference type="EMBL" id="KSU89055.1"/>
    </source>
</evidence>
<reference evidence="1 2" key="1">
    <citation type="submission" date="2015-11" db="EMBL/GenBank/DDBJ databases">
        <title>Bacillus caseinolyticus sp nov.</title>
        <authorList>
            <person name="Dastager S.G."/>
            <person name="Mawlankar R."/>
        </authorList>
    </citation>
    <scope>NUCLEOTIDE SEQUENCE [LARGE SCALE GENOMIC DNA]</scope>
    <source>
        <strain evidence="1 2">SGD-V-76</strain>
    </source>
</reference>
<evidence type="ECO:0000313" key="2">
    <source>
        <dbReference type="Proteomes" id="UP000053681"/>
    </source>
</evidence>
<dbReference type="Proteomes" id="UP000053681">
    <property type="component" value="Unassembled WGS sequence"/>
</dbReference>
<dbReference type="EMBL" id="LNQP01000011">
    <property type="protein sequence ID" value="KSU89055.1"/>
    <property type="molecule type" value="Genomic_DNA"/>
</dbReference>
<proteinExistence type="predicted"/>
<protein>
    <submittedName>
        <fullName evidence="1">Metallophosphoesterase</fullName>
    </submittedName>
</protein>